<dbReference type="Proteomes" id="UP000003195">
    <property type="component" value="Unassembled WGS sequence"/>
</dbReference>
<sequence>MDKLERFKGCMLGGATGDALGYVIEFDSLNAIRRKYGPHGLRTILKSKKDGNKAVISDDTQLTLFTADGLLWAAEDGVDSVDRVFRSYMRWYYTQTERIVKPEQKAWMLRQPHEDKWGYDLMDTASLYVRRAPGKTCLQSLAMGISFAAHEVPNSSKSGGAVKRAAPVGLFYSERPEEAFHVGCETAFLTHGGSEAVVTTGSYCLLIALLSKGMSLREALPQVITKAENEAGGELTAERLCMAVTEAESDRVPVDSIKRLTDSKHAAGILAVAVYCILKTDSLRHAVIMSCNHDDDSNSCGTVCGSLAGTIYGAGAIPEGWLNTLECFDLLVGMSHSLYEAV</sequence>
<comment type="cofactor">
    <cofactor evidence="3">
        <name>Mg(2+)</name>
        <dbReference type="ChEBI" id="CHEBI:18420"/>
    </cofactor>
    <text evidence="3">Binds 2 magnesium ions per subunit.</text>
</comment>
<feature type="binding site" evidence="3">
    <location>
        <position position="299"/>
    </location>
    <ligand>
        <name>Mg(2+)</name>
        <dbReference type="ChEBI" id="CHEBI:18420"/>
        <label>1</label>
    </ligand>
</feature>
<evidence type="ECO:0000313" key="5">
    <source>
        <dbReference type="Proteomes" id="UP000003195"/>
    </source>
</evidence>
<feature type="binding site" evidence="3">
    <location>
        <position position="57"/>
    </location>
    <ligand>
        <name>Mg(2+)</name>
        <dbReference type="ChEBI" id="CHEBI:18420"/>
        <label>1</label>
    </ligand>
</feature>
<feature type="binding site" evidence="3">
    <location>
        <position position="296"/>
    </location>
    <ligand>
        <name>Mg(2+)</name>
        <dbReference type="ChEBI" id="CHEBI:18420"/>
        <label>1</label>
    </ligand>
</feature>
<dbReference type="EMBL" id="AECS01000036">
    <property type="protein sequence ID" value="EFQ04282.1"/>
    <property type="molecule type" value="Genomic_DNA"/>
</dbReference>
<comment type="similarity">
    <text evidence="1">Belongs to the ADP-ribosylglycohydrolase family.</text>
</comment>
<dbReference type="PANTHER" id="PTHR16222">
    <property type="entry name" value="ADP-RIBOSYLGLYCOHYDROLASE"/>
    <property type="match status" value="1"/>
</dbReference>
<dbReference type="Gene3D" id="1.10.4080.10">
    <property type="entry name" value="ADP-ribosylation/Crystallin J1"/>
    <property type="match status" value="1"/>
</dbReference>
<dbReference type="eggNOG" id="COG1397">
    <property type="taxonomic scope" value="Bacteria"/>
</dbReference>
<dbReference type="GO" id="GO:0046872">
    <property type="term" value="F:metal ion binding"/>
    <property type="evidence" value="ECO:0007669"/>
    <property type="project" value="UniProtKB-KW"/>
</dbReference>
<organism evidence="4 5">
    <name type="scientific">Megasphaera micronuciformis F0359</name>
    <dbReference type="NCBI Taxonomy" id="706434"/>
    <lineage>
        <taxon>Bacteria</taxon>
        <taxon>Bacillati</taxon>
        <taxon>Bacillota</taxon>
        <taxon>Negativicutes</taxon>
        <taxon>Veillonellales</taxon>
        <taxon>Veillonellaceae</taxon>
        <taxon>Megasphaera</taxon>
    </lineage>
</organism>
<dbReference type="OrthoDB" id="9798107at2"/>
<dbReference type="RefSeq" id="WP_006941909.1">
    <property type="nucleotide sequence ID" value="NZ_GL538208.1"/>
</dbReference>
<proteinExistence type="inferred from homology"/>
<keyword evidence="3" id="KW-0479">Metal-binding</keyword>
<keyword evidence="5" id="KW-1185">Reference proteome</keyword>
<dbReference type="Pfam" id="PF03747">
    <property type="entry name" value="ADP_ribosyl_GH"/>
    <property type="match status" value="1"/>
</dbReference>
<evidence type="ECO:0000256" key="2">
    <source>
        <dbReference type="ARBA" id="ARBA00022801"/>
    </source>
</evidence>
<dbReference type="SUPFAM" id="SSF101478">
    <property type="entry name" value="ADP-ribosylglycohydrolase"/>
    <property type="match status" value="1"/>
</dbReference>
<reference evidence="4 5" key="1">
    <citation type="submission" date="2010-08" db="EMBL/GenBank/DDBJ databases">
        <authorList>
            <person name="Weinstock G."/>
            <person name="Sodergren E."/>
            <person name="Clifton S."/>
            <person name="Fulton L."/>
            <person name="Fulton B."/>
            <person name="Courtney L."/>
            <person name="Fronick C."/>
            <person name="Harrison M."/>
            <person name="Strong C."/>
            <person name="Farmer C."/>
            <person name="Delahaunty K."/>
            <person name="Markovic C."/>
            <person name="Hall O."/>
            <person name="Minx P."/>
            <person name="Tomlinson C."/>
            <person name="Mitreva M."/>
            <person name="Hou S."/>
            <person name="Chen J."/>
            <person name="Wollam A."/>
            <person name="Pepin K.H."/>
            <person name="Johnson M."/>
            <person name="Bhonagiri V."/>
            <person name="Zhang X."/>
            <person name="Suruliraj S."/>
            <person name="Warren W."/>
            <person name="Chinwalla A."/>
            <person name="Mardis E.R."/>
            <person name="Wilson R.K."/>
        </authorList>
    </citation>
    <scope>NUCLEOTIDE SEQUENCE [LARGE SCALE GENOMIC DNA]</scope>
    <source>
        <strain evidence="4 5">F0359</strain>
    </source>
</reference>
<dbReference type="PANTHER" id="PTHR16222:SF24">
    <property type="entry name" value="ADP-RIBOSYLHYDROLASE ARH3"/>
    <property type="match status" value="1"/>
</dbReference>
<dbReference type="AlphaFoldDB" id="E2ZBQ4"/>
<dbReference type="STRING" id="706434.HMPREF9429_00886"/>
<evidence type="ECO:0000313" key="4">
    <source>
        <dbReference type="EMBL" id="EFQ04282.1"/>
    </source>
</evidence>
<evidence type="ECO:0000256" key="3">
    <source>
        <dbReference type="PIRSR" id="PIRSR605502-1"/>
    </source>
</evidence>
<dbReference type="InterPro" id="IPR036705">
    <property type="entry name" value="Ribosyl_crysJ1_sf"/>
</dbReference>
<gene>
    <name evidence="4" type="ORF">HMPREF9429_00886</name>
</gene>
<dbReference type="GO" id="GO:0016787">
    <property type="term" value="F:hydrolase activity"/>
    <property type="evidence" value="ECO:0007669"/>
    <property type="project" value="UniProtKB-KW"/>
</dbReference>
<dbReference type="InterPro" id="IPR050792">
    <property type="entry name" value="ADP-ribosylglycohydrolase"/>
</dbReference>
<evidence type="ECO:0000256" key="1">
    <source>
        <dbReference type="ARBA" id="ARBA00010702"/>
    </source>
</evidence>
<name>E2ZBQ4_9FIRM</name>
<accession>E2ZBQ4</accession>
<dbReference type="HOGENOM" id="CLU_024566_7_1_9"/>
<comment type="caution">
    <text evidence="4">The sequence shown here is derived from an EMBL/GenBank/DDBJ whole genome shotgun (WGS) entry which is preliminary data.</text>
</comment>
<feature type="binding site" evidence="3">
    <location>
        <position position="59"/>
    </location>
    <ligand>
        <name>Mg(2+)</name>
        <dbReference type="ChEBI" id="CHEBI:18420"/>
        <label>1</label>
    </ligand>
</feature>
<protein>
    <submittedName>
        <fullName evidence="4">ADP-ribosylglycohydrolase</fullName>
    </submittedName>
</protein>
<keyword evidence="2 4" id="KW-0378">Hydrolase</keyword>
<keyword evidence="3" id="KW-0460">Magnesium</keyword>
<dbReference type="InterPro" id="IPR005502">
    <property type="entry name" value="Ribosyl_crysJ1"/>
</dbReference>
<feature type="binding site" evidence="3">
    <location>
        <position position="58"/>
    </location>
    <ligand>
        <name>Mg(2+)</name>
        <dbReference type="ChEBI" id="CHEBI:18420"/>
        <label>1</label>
    </ligand>
</feature>